<dbReference type="InterPro" id="IPR010996">
    <property type="entry name" value="HHH_MUS81"/>
</dbReference>
<keyword evidence="4" id="KW-0808">Transferase</keyword>
<evidence type="ECO:0000256" key="10">
    <source>
        <dbReference type="PROSITE-ProRule" id="PRU00108"/>
    </source>
</evidence>
<evidence type="ECO:0000256" key="5">
    <source>
        <dbReference type="ARBA" id="ARBA00022695"/>
    </source>
</evidence>
<dbReference type="GO" id="GO:0003677">
    <property type="term" value="F:DNA binding"/>
    <property type="evidence" value="ECO:0007669"/>
    <property type="project" value="UniProtKB-UniRule"/>
</dbReference>
<keyword evidence="10 11" id="KW-0238">DNA-binding</keyword>
<dbReference type="OrthoDB" id="205514at2759"/>
<dbReference type="InterPro" id="IPR019843">
    <property type="entry name" value="DNA_pol-X_BS"/>
</dbReference>
<dbReference type="CDD" id="cd00086">
    <property type="entry name" value="homeodomain"/>
    <property type="match status" value="1"/>
</dbReference>
<dbReference type="Pfam" id="PF10391">
    <property type="entry name" value="DNA_pol_lambd_f"/>
    <property type="match status" value="1"/>
</dbReference>
<comment type="similarity">
    <text evidence="3">Belongs to the DNA polymerase type-X family.</text>
</comment>
<dbReference type="Gene3D" id="1.10.150.110">
    <property type="entry name" value="DNA polymerase beta, N-terminal domain-like"/>
    <property type="match status" value="1"/>
</dbReference>
<feature type="non-terminal residue" evidence="15">
    <location>
        <position position="1"/>
    </location>
</feature>
<dbReference type="Gene3D" id="3.30.210.10">
    <property type="entry name" value="DNA polymerase, thumb domain"/>
    <property type="match status" value="1"/>
</dbReference>
<dbReference type="PRINTS" id="PR00871">
    <property type="entry name" value="DNAPOLXTDT"/>
</dbReference>
<dbReference type="InterPro" id="IPR037160">
    <property type="entry name" value="DNA_Pol_thumb_sf"/>
</dbReference>
<dbReference type="Gene3D" id="1.10.150.20">
    <property type="entry name" value="5' to 3' exonuclease, C-terminal subdomain"/>
    <property type="match status" value="1"/>
</dbReference>
<keyword evidence="5" id="KW-0548">Nucleotidyltransferase</keyword>
<dbReference type="GO" id="GO:0003887">
    <property type="term" value="F:DNA-directed DNA polymerase activity"/>
    <property type="evidence" value="ECO:0007669"/>
    <property type="project" value="InterPro"/>
</dbReference>
<organism evidence="15 16">
    <name type="scientific">Clarias magur</name>
    <name type="common">Asian catfish</name>
    <name type="synonym">Macropteronotus magur</name>
    <dbReference type="NCBI Taxonomy" id="1594786"/>
    <lineage>
        <taxon>Eukaryota</taxon>
        <taxon>Metazoa</taxon>
        <taxon>Chordata</taxon>
        <taxon>Craniata</taxon>
        <taxon>Vertebrata</taxon>
        <taxon>Euteleostomi</taxon>
        <taxon>Actinopterygii</taxon>
        <taxon>Neopterygii</taxon>
        <taxon>Teleostei</taxon>
        <taxon>Ostariophysi</taxon>
        <taxon>Siluriformes</taxon>
        <taxon>Clariidae</taxon>
        <taxon>Clarias</taxon>
    </lineage>
</organism>
<evidence type="ECO:0000313" key="16">
    <source>
        <dbReference type="Proteomes" id="UP000727407"/>
    </source>
</evidence>
<feature type="binding site" evidence="9">
    <location>
        <position position="294"/>
    </location>
    <ligand>
        <name>Mg(2+)</name>
        <dbReference type="ChEBI" id="CHEBI:18420"/>
    </ligand>
</feature>
<evidence type="ECO:0000256" key="4">
    <source>
        <dbReference type="ARBA" id="ARBA00022679"/>
    </source>
</evidence>
<evidence type="ECO:0000256" key="12">
    <source>
        <dbReference type="SAM" id="MobiDB-lite"/>
    </source>
</evidence>
<feature type="domain" description="BRCT" evidence="14">
    <location>
        <begin position="1"/>
        <end position="84"/>
    </location>
</feature>
<dbReference type="SMART" id="SM00483">
    <property type="entry name" value="POLXc"/>
    <property type="match status" value="1"/>
</dbReference>
<evidence type="ECO:0000256" key="8">
    <source>
        <dbReference type="ARBA" id="ARBA00023242"/>
    </source>
</evidence>
<evidence type="ECO:0000256" key="9">
    <source>
        <dbReference type="PIRSR" id="PIRSR000817-1"/>
    </source>
</evidence>
<dbReference type="Gene3D" id="3.30.460.10">
    <property type="entry name" value="Beta Polymerase, domain 2"/>
    <property type="match status" value="1"/>
</dbReference>
<dbReference type="PROSITE" id="PS50172">
    <property type="entry name" value="BRCT"/>
    <property type="match status" value="1"/>
</dbReference>
<evidence type="ECO:0000259" key="13">
    <source>
        <dbReference type="PROSITE" id="PS50071"/>
    </source>
</evidence>
<dbReference type="InterPro" id="IPR036420">
    <property type="entry name" value="BRCT_dom_sf"/>
</dbReference>
<feature type="binding site" evidence="9">
    <location>
        <position position="292"/>
    </location>
    <ligand>
        <name>Mg(2+)</name>
        <dbReference type="ChEBI" id="CHEBI:18420"/>
    </ligand>
</feature>
<dbReference type="InterPro" id="IPR027249">
    <property type="entry name" value="DNA/RNApol_mu"/>
</dbReference>
<dbReference type="InterPro" id="IPR001726">
    <property type="entry name" value="TdT/Mu"/>
</dbReference>
<dbReference type="PANTHER" id="PTHR11276">
    <property type="entry name" value="DNA POLYMERASE TYPE-X FAMILY MEMBER"/>
    <property type="match status" value="1"/>
</dbReference>
<dbReference type="SUPFAM" id="SSF52113">
    <property type="entry name" value="BRCT domain"/>
    <property type="match status" value="1"/>
</dbReference>
<feature type="region of interest" description="Disordered" evidence="12">
    <location>
        <begin position="519"/>
        <end position="576"/>
    </location>
</feature>
<keyword evidence="8 10" id="KW-0539">Nucleus</keyword>
<name>A0A8J4XEU1_CLAMG</name>
<dbReference type="Pfam" id="PF14791">
    <property type="entry name" value="DNA_pol_B_thumb"/>
    <property type="match status" value="1"/>
</dbReference>
<feature type="region of interest" description="Disordered" evidence="12">
    <location>
        <begin position="439"/>
        <end position="482"/>
    </location>
</feature>
<comment type="caution">
    <text evidence="15">The sequence shown here is derived from an EMBL/GenBank/DDBJ whole genome shotgun (WGS) entry which is preliminary data.</text>
</comment>
<reference evidence="15" key="1">
    <citation type="submission" date="2020-07" db="EMBL/GenBank/DDBJ databases">
        <title>Clarias magur genome sequencing, assembly and annotation.</title>
        <authorList>
            <person name="Kushwaha B."/>
            <person name="Kumar R."/>
            <person name="Das P."/>
            <person name="Joshi C.G."/>
            <person name="Kumar D."/>
            <person name="Nagpure N.S."/>
            <person name="Pandey M."/>
            <person name="Agarwal S."/>
            <person name="Srivastava S."/>
            <person name="Singh M."/>
            <person name="Sahoo L."/>
            <person name="Jayasankar P."/>
            <person name="Meher P.K."/>
            <person name="Koringa P.G."/>
            <person name="Iquebal M.A."/>
            <person name="Das S.P."/>
            <person name="Bit A."/>
            <person name="Patnaik S."/>
            <person name="Patel N."/>
            <person name="Shah T.M."/>
            <person name="Hinsu A."/>
            <person name="Jena J.K."/>
        </authorList>
    </citation>
    <scope>NUCLEOTIDE SEQUENCE</scope>
    <source>
        <strain evidence="15">CIFAMagur01</strain>
        <tissue evidence="15">Testis</tissue>
    </source>
</reference>
<feature type="domain" description="Homeobox" evidence="13">
    <location>
        <begin position="569"/>
        <end position="614"/>
    </location>
</feature>
<dbReference type="PANTHER" id="PTHR11276:SF24">
    <property type="entry name" value="DNA-DIRECTED DNA_RNA POLYMERASE MU"/>
    <property type="match status" value="1"/>
</dbReference>
<dbReference type="InterPro" id="IPR001357">
    <property type="entry name" value="BRCT_dom"/>
</dbReference>
<dbReference type="Pfam" id="PF00533">
    <property type="entry name" value="BRCT"/>
    <property type="match status" value="1"/>
</dbReference>
<evidence type="ECO:0000256" key="11">
    <source>
        <dbReference type="RuleBase" id="RU000682"/>
    </source>
</evidence>
<dbReference type="Proteomes" id="UP000727407">
    <property type="component" value="Unassembled WGS sequence"/>
</dbReference>
<proteinExistence type="inferred from homology"/>
<dbReference type="InterPro" id="IPR001356">
    <property type="entry name" value="HD"/>
</dbReference>
<dbReference type="AlphaFoldDB" id="A0A8J4XEU1"/>
<protein>
    <submittedName>
        <fullName evidence="15">DNA-directed DNA/RNA polymerase mu-like</fullName>
    </submittedName>
</protein>
<dbReference type="Pfam" id="PF14792">
    <property type="entry name" value="DNA_pol_B_palm"/>
    <property type="match status" value="1"/>
</dbReference>
<dbReference type="GO" id="GO:0005634">
    <property type="term" value="C:nucleus"/>
    <property type="evidence" value="ECO:0007669"/>
    <property type="project" value="UniProtKB-SubCell"/>
</dbReference>
<dbReference type="CDD" id="cd00141">
    <property type="entry name" value="NT_POLXc"/>
    <property type="match status" value="1"/>
</dbReference>
<feature type="compositionally biased region" description="Low complexity" evidence="12">
    <location>
        <begin position="443"/>
        <end position="465"/>
    </location>
</feature>
<evidence type="ECO:0000256" key="1">
    <source>
        <dbReference type="ARBA" id="ARBA00001946"/>
    </source>
</evidence>
<keyword evidence="10 11" id="KW-0371">Homeobox</keyword>
<dbReference type="InterPro" id="IPR022312">
    <property type="entry name" value="DNA_pol_X"/>
</dbReference>
<dbReference type="Gene3D" id="1.10.10.60">
    <property type="entry name" value="Homeodomain-like"/>
    <property type="match status" value="1"/>
</dbReference>
<gene>
    <name evidence="15" type="primary">polm</name>
    <name evidence="15" type="ORF">DAT39_003384</name>
</gene>
<dbReference type="PROSITE" id="PS50071">
    <property type="entry name" value="HOMEOBOX_2"/>
    <property type="match status" value="1"/>
</dbReference>
<dbReference type="SUPFAM" id="SSF81301">
    <property type="entry name" value="Nucleotidyltransferase"/>
    <property type="match status" value="1"/>
</dbReference>
<dbReference type="InterPro" id="IPR043519">
    <property type="entry name" value="NT_sf"/>
</dbReference>
<dbReference type="InterPro" id="IPR018944">
    <property type="entry name" value="DNA_pol_lambd_fingers_domain"/>
</dbReference>
<comment type="subcellular location">
    <subcellularLocation>
        <location evidence="2 10 11">Nucleus</location>
    </subcellularLocation>
</comment>
<dbReference type="FunFam" id="3.40.50.10190:FF:000035">
    <property type="entry name" value="DNA-directed DNA/RNA polymerase mu"/>
    <property type="match status" value="1"/>
</dbReference>
<dbReference type="InterPro" id="IPR029398">
    <property type="entry name" value="PolB_thumb"/>
</dbReference>
<dbReference type="InterPro" id="IPR028207">
    <property type="entry name" value="DNA_pol_B_palm_palm"/>
</dbReference>
<evidence type="ECO:0000256" key="3">
    <source>
        <dbReference type="ARBA" id="ARBA00008323"/>
    </source>
</evidence>
<accession>A0A8J4XEU1</accession>
<dbReference type="GO" id="GO:0006303">
    <property type="term" value="P:double-strand break repair via nonhomologous end joining"/>
    <property type="evidence" value="ECO:0007669"/>
    <property type="project" value="TreeGrafter"/>
</dbReference>
<dbReference type="InterPro" id="IPR002054">
    <property type="entry name" value="DNA-dir_DNA_pol_X"/>
</dbReference>
<dbReference type="InterPro" id="IPR027421">
    <property type="entry name" value="DNA_pol_lamdba_lyase_dom_sf"/>
</dbReference>
<evidence type="ECO:0000256" key="6">
    <source>
        <dbReference type="ARBA" id="ARBA00022723"/>
    </source>
</evidence>
<dbReference type="PROSITE" id="PS00522">
    <property type="entry name" value="DNA_POLYMERASE_X"/>
    <property type="match status" value="1"/>
</dbReference>
<dbReference type="GO" id="GO:0046872">
    <property type="term" value="F:metal ion binding"/>
    <property type="evidence" value="ECO:0007669"/>
    <property type="project" value="UniProtKB-KW"/>
</dbReference>
<evidence type="ECO:0000313" key="15">
    <source>
        <dbReference type="EMBL" id="KAF5906888.1"/>
    </source>
</evidence>
<dbReference type="Pfam" id="PF00046">
    <property type="entry name" value="Homeodomain"/>
    <property type="match status" value="1"/>
</dbReference>
<evidence type="ECO:0000256" key="7">
    <source>
        <dbReference type="ARBA" id="ARBA00022842"/>
    </source>
</evidence>
<dbReference type="EMBL" id="QNUK01000027">
    <property type="protein sequence ID" value="KAF5906888.1"/>
    <property type="molecule type" value="Genomic_DNA"/>
</dbReference>
<dbReference type="Pfam" id="PF14716">
    <property type="entry name" value="HHH_8"/>
    <property type="match status" value="1"/>
</dbReference>
<dbReference type="SUPFAM" id="SSF47802">
    <property type="entry name" value="DNA polymerase beta, N-terminal domain-like"/>
    <property type="match status" value="1"/>
</dbReference>
<keyword evidence="7 9" id="KW-0460">Magnesium</keyword>
<dbReference type="InterPro" id="IPR009057">
    <property type="entry name" value="Homeodomain-like_sf"/>
</dbReference>
<comment type="cofactor">
    <cofactor evidence="1 9">
        <name>Mg(2+)</name>
        <dbReference type="ChEBI" id="CHEBI:18420"/>
    </cofactor>
</comment>
<dbReference type="FunFam" id="1.10.150.110:FF:000003">
    <property type="entry name" value="DNA polymerase mu"/>
    <property type="match status" value="1"/>
</dbReference>
<keyword evidence="16" id="KW-1185">Reference proteome</keyword>
<dbReference type="PIRSF" id="PIRSF501176">
    <property type="entry name" value="DNApol_mu"/>
    <property type="match status" value="1"/>
</dbReference>
<keyword evidence="6 9" id="KW-0479">Metal-binding</keyword>
<dbReference type="PIRSF" id="PIRSF000817">
    <property type="entry name" value="DNA_NT"/>
    <property type="match status" value="1"/>
</dbReference>
<dbReference type="Gene3D" id="3.40.50.10190">
    <property type="entry name" value="BRCT domain"/>
    <property type="match status" value="1"/>
</dbReference>
<dbReference type="PRINTS" id="PR00869">
    <property type="entry name" value="DNAPOLX"/>
</dbReference>
<feature type="binding site" evidence="9">
    <location>
        <position position="397"/>
    </location>
    <ligand>
        <name>Mg(2+)</name>
        <dbReference type="ChEBI" id="CHEBI:18420"/>
    </ligand>
</feature>
<evidence type="ECO:0000256" key="2">
    <source>
        <dbReference type="ARBA" id="ARBA00004123"/>
    </source>
</evidence>
<sequence length="614" mass="67998">MGASRKSFLTRLARSKGFLIEESYSSSTTHVVSENNTGDEVEVWIQKQETEEKASSSSVSLLDISWLTESMARGSPVPIQDRHRLKSSLKPSELTPVIIMKSYACQRRTPLKHHNAFLTEALEVLAENAEFSENEGRNVAFRRSSSVLKALPYIVRKMEDLKDLPCLGEHSLRVIKEILEDGTSSEVESTRQSEQFQAMKALTAVFGVGVRTADRWFREGIRSPLDLIDTGQKLNHAQQAGVQYYNDLNTPVTKKEAMDISDIVEKAVKAVLPGTIITLTGGFRRGKEVGHDVDFLITHPEEGAEEKLMPKIVNYLDDQGLLLYQKTTRNSYLESKDGPARPPSNMDRFERCFSIFRLEQSKVDFDTRVKASSDNSGTTDKKEESYSGSSWRAVRVDLVVSPYSQFAFATLGWTGSKLFERELRRWAGQEKGMSLSSHALYDSKQSSQSSASAPSSPGAVSRSSSCISMPSDRASTSGTIPETLPGFYSRRADKMQQIQIQSEPVGQAPSFLTAPKKDTVTTTENLQHAPELGFSSGTEEEETSGYESEGGRSLSPMVTKEPAPSTSPGTGRRARTAFTAEQIDSLERAFKRNAYLGAQDKAELCKRLSLSDKQ</sequence>
<dbReference type="SUPFAM" id="SSF46689">
    <property type="entry name" value="Homeodomain-like"/>
    <property type="match status" value="1"/>
</dbReference>
<dbReference type="SUPFAM" id="SSF81585">
    <property type="entry name" value="PsbU/PolX domain-like"/>
    <property type="match status" value="1"/>
</dbReference>
<evidence type="ECO:0000259" key="14">
    <source>
        <dbReference type="PROSITE" id="PS50172"/>
    </source>
</evidence>